<sequence length="75" mass="8686">MDHETGHGSGNRHEPRKRGGHFSVDLTKQAQTVFRARTGHEITEDEARGMLDSLTEFFHLLIEWDRRSPDRGDKE</sequence>
<comment type="caution">
    <text evidence="2">The sequence shown here is derived from an EMBL/GenBank/DDBJ whole genome shotgun (WGS) entry which is preliminary data.</text>
</comment>
<proteinExistence type="predicted"/>
<name>A0A501XHN5_9SPHN</name>
<protein>
    <submittedName>
        <fullName evidence="2">Uncharacterized protein</fullName>
    </submittedName>
</protein>
<dbReference type="AlphaFoldDB" id="A0A501XHN5"/>
<reference evidence="2 3" key="1">
    <citation type="submission" date="2019-06" db="EMBL/GenBank/DDBJ databases">
        <authorList>
            <person name="Lee I."/>
            <person name="Jang G.I."/>
            <person name="Hwang C.Y."/>
        </authorList>
    </citation>
    <scope>NUCLEOTIDE SEQUENCE [LARGE SCALE GENOMIC DNA]</scope>
    <source>
        <strain evidence="2 3">PAMC 28131</strain>
    </source>
</reference>
<evidence type="ECO:0000313" key="3">
    <source>
        <dbReference type="Proteomes" id="UP000319897"/>
    </source>
</evidence>
<organism evidence="2 3">
    <name type="scientific">Sandaracinobacter neustonicus</name>
    <dbReference type="NCBI Taxonomy" id="1715348"/>
    <lineage>
        <taxon>Bacteria</taxon>
        <taxon>Pseudomonadati</taxon>
        <taxon>Pseudomonadota</taxon>
        <taxon>Alphaproteobacteria</taxon>
        <taxon>Sphingomonadales</taxon>
        <taxon>Sphingosinicellaceae</taxon>
        <taxon>Sandaracinobacter</taxon>
    </lineage>
</organism>
<gene>
    <name evidence="2" type="ORF">FJQ54_12810</name>
</gene>
<accession>A0A501XHN5</accession>
<dbReference type="Proteomes" id="UP000319897">
    <property type="component" value="Unassembled WGS sequence"/>
</dbReference>
<evidence type="ECO:0000256" key="1">
    <source>
        <dbReference type="SAM" id="MobiDB-lite"/>
    </source>
</evidence>
<dbReference type="OrthoDB" id="8451154at2"/>
<keyword evidence="3" id="KW-1185">Reference proteome</keyword>
<dbReference type="EMBL" id="VFSU01000029">
    <property type="protein sequence ID" value="TPE59807.1"/>
    <property type="molecule type" value="Genomic_DNA"/>
</dbReference>
<feature type="region of interest" description="Disordered" evidence="1">
    <location>
        <begin position="1"/>
        <end position="24"/>
    </location>
</feature>
<dbReference type="RefSeq" id="WP_140928816.1">
    <property type="nucleotide sequence ID" value="NZ_VFSU01000029.1"/>
</dbReference>
<evidence type="ECO:0000313" key="2">
    <source>
        <dbReference type="EMBL" id="TPE59807.1"/>
    </source>
</evidence>